<evidence type="ECO:0000313" key="6">
    <source>
        <dbReference type="EMBL" id="QNV39951.1"/>
    </source>
</evidence>
<evidence type="ECO:0000313" key="9">
    <source>
        <dbReference type="Proteomes" id="UP000516421"/>
    </source>
</evidence>
<dbReference type="KEGG" id="rama:IDM48_08775"/>
<proteinExistence type="predicted"/>
<evidence type="ECO:0000256" key="2">
    <source>
        <dbReference type="ARBA" id="ARBA00022723"/>
    </source>
</evidence>
<accession>A0A7H2BJV5</accession>
<dbReference type="EMBL" id="CP061538">
    <property type="protein sequence ID" value="QNV39467.1"/>
    <property type="molecule type" value="Genomic_DNA"/>
</dbReference>
<dbReference type="EMBL" id="CP061538">
    <property type="protein sequence ID" value="QNV39993.1"/>
    <property type="molecule type" value="Genomic_DNA"/>
</dbReference>
<dbReference type="InterPro" id="IPR027805">
    <property type="entry name" value="Transposase_HTH_dom"/>
</dbReference>
<comment type="cofactor">
    <cofactor evidence="1">
        <name>a divalent metal cation</name>
        <dbReference type="ChEBI" id="CHEBI:60240"/>
    </cofactor>
</comment>
<evidence type="ECO:0000313" key="5">
    <source>
        <dbReference type="EMBL" id="QNV39467.1"/>
    </source>
</evidence>
<name>A0A7H2BJV5_9MICC</name>
<feature type="domain" description="DDE Tnp4" evidence="3">
    <location>
        <begin position="104"/>
        <end position="245"/>
    </location>
</feature>
<organism evidence="6 9">
    <name type="scientific">Rothia amarae</name>
    <dbReference type="NCBI Taxonomy" id="169480"/>
    <lineage>
        <taxon>Bacteria</taxon>
        <taxon>Bacillati</taxon>
        <taxon>Actinomycetota</taxon>
        <taxon>Actinomycetes</taxon>
        <taxon>Micrococcales</taxon>
        <taxon>Micrococcaceae</taxon>
        <taxon>Rothia</taxon>
    </lineage>
</organism>
<protein>
    <submittedName>
        <fullName evidence="6">Transposase</fullName>
    </submittedName>
</protein>
<keyword evidence="9" id="KW-1185">Reference proteome</keyword>
<dbReference type="EMBL" id="CP061538">
    <property type="protein sequence ID" value="QNV39951.1"/>
    <property type="molecule type" value="Genomic_DNA"/>
</dbReference>
<dbReference type="Pfam" id="PF13613">
    <property type="entry name" value="HTH_Tnp_4"/>
    <property type="match status" value="1"/>
</dbReference>
<dbReference type="GO" id="GO:0046872">
    <property type="term" value="F:metal ion binding"/>
    <property type="evidence" value="ECO:0007669"/>
    <property type="project" value="UniProtKB-KW"/>
</dbReference>
<dbReference type="RefSeq" id="WP_087038209.1">
    <property type="nucleotide sequence ID" value="NZ_CP061538.1"/>
</dbReference>
<feature type="domain" description="Transposase Helix-turn-helix" evidence="4">
    <location>
        <begin position="36"/>
        <end position="87"/>
    </location>
</feature>
<dbReference type="KEGG" id="rama:IDM48_00580"/>
<evidence type="ECO:0000313" key="8">
    <source>
        <dbReference type="EMBL" id="QNV40177.1"/>
    </source>
</evidence>
<dbReference type="EMBL" id="CP061538">
    <property type="protein sequence ID" value="QNV40177.1"/>
    <property type="molecule type" value="Genomic_DNA"/>
</dbReference>
<evidence type="ECO:0000256" key="1">
    <source>
        <dbReference type="ARBA" id="ARBA00001968"/>
    </source>
</evidence>
<reference evidence="6 9" key="1">
    <citation type="submission" date="2020-09" db="EMBL/GenBank/DDBJ databases">
        <title>Investigation of environmental microbe.</title>
        <authorList>
            <person name="Ou Y."/>
            <person name="Kang Q."/>
        </authorList>
    </citation>
    <scope>NUCLEOTIDE SEQUENCE [LARGE SCALE GENOMIC DNA]</scope>
    <source>
        <strain evidence="6 9">KJZ-9</strain>
    </source>
</reference>
<gene>
    <name evidence="6" type="ORF">IDM48_00360</name>
    <name evidence="7" type="ORF">IDM48_00580</name>
    <name evidence="8" type="ORF">IDM48_01645</name>
    <name evidence="5" type="ORF">IDM48_08775</name>
</gene>
<dbReference type="AlphaFoldDB" id="A0A7H2BJV5"/>
<evidence type="ECO:0000313" key="7">
    <source>
        <dbReference type="EMBL" id="QNV39993.1"/>
    </source>
</evidence>
<dbReference type="Pfam" id="PF13359">
    <property type="entry name" value="DDE_Tnp_4"/>
    <property type="match status" value="1"/>
</dbReference>
<dbReference type="KEGG" id="rama:IDM48_00360"/>
<dbReference type="Proteomes" id="UP000516421">
    <property type="component" value="Chromosome"/>
</dbReference>
<keyword evidence="2" id="KW-0479">Metal-binding</keyword>
<evidence type="ECO:0000259" key="3">
    <source>
        <dbReference type="Pfam" id="PF13359"/>
    </source>
</evidence>
<evidence type="ECO:0000259" key="4">
    <source>
        <dbReference type="Pfam" id="PF13613"/>
    </source>
</evidence>
<dbReference type="KEGG" id="rama:IDM48_01645"/>
<sequence length="258" mass="28881">MLHQRTTGLTPQQFTTLLTALTSHITWAKPGGRPPALTLAQGLKVTLFYHRHNLTEELLAEIFNTSQPTISRTLNTVEKALEKALRPLEQSIENSLKIPGSLVIDGTLIPTWNWRSLGKTNFSGKHKRAGFNHQVICTLGGKLLAITDPVPGARHDAYAFKHHGLERYLDESTLADKGYIGLGLATPVRRSKARRMPADVKVVNRFINSRRSVVERVIAQVKTWRVLHTGFRRPLSVYGRVFAVVRGLVFYAAGRTFE</sequence>
<dbReference type="InterPro" id="IPR027806">
    <property type="entry name" value="HARBI1_dom"/>
</dbReference>